<name>A0ACC2DB73_DIPCM</name>
<protein>
    <submittedName>
        <fullName evidence="1">Uncharacterized protein</fullName>
    </submittedName>
</protein>
<gene>
    <name evidence="1" type="ORF">O6H91_06G019100</name>
</gene>
<proteinExistence type="predicted"/>
<evidence type="ECO:0000313" key="2">
    <source>
        <dbReference type="Proteomes" id="UP001162992"/>
    </source>
</evidence>
<keyword evidence="2" id="KW-1185">Reference proteome</keyword>
<accession>A0ACC2DB73</accession>
<reference evidence="2" key="1">
    <citation type="journal article" date="2024" name="Proc. Natl. Acad. Sci. U.S.A.">
        <title>Extraordinary preservation of gene collinearity over three hundred million years revealed in homosporous lycophytes.</title>
        <authorList>
            <person name="Li C."/>
            <person name="Wickell D."/>
            <person name="Kuo L.Y."/>
            <person name="Chen X."/>
            <person name="Nie B."/>
            <person name="Liao X."/>
            <person name="Peng D."/>
            <person name="Ji J."/>
            <person name="Jenkins J."/>
            <person name="Williams M."/>
            <person name="Shu S."/>
            <person name="Plott C."/>
            <person name="Barry K."/>
            <person name="Rajasekar S."/>
            <person name="Grimwood J."/>
            <person name="Han X."/>
            <person name="Sun S."/>
            <person name="Hou Z."/>
            <person name="He W."/>
            <person name="Dai G."/>
            <person name="Sun C."/>
            <person name="Schmutz J."/>
            <person name="Leebens-Mack J.H."/>
            <person name="Li F.W."/>
            <person name="Wang L."/>
        </authorList>
    </citation>
    <scope>NUCLEOTIDE SEQUENCE [LARGE SCALE GENOMIC DNA]</scope>
    <source>
        <strain evidence="2">cv. PW_Plant_1</strain>
    </source>
</reference>
<dbReference type="EMBL" id="CM055097">
    <property type="protein sequence ID" value="KAJ7551536.1"/>
    <property type="molecule type" value="Genomic_DNA"/>
</dbReference>
<dbReference type="Proteomes" id="UP001162992">
    <property type="component" value="Chromosome 6"/>
</dbReference>
<evidence type="ECO:0000313" key="1">
    <source>
        <dbReference type="EMBL" id="KAJ7551536.1"/>
    </source>
</evidence>
<comment type="caution">
    <text evidence="1">The sequence shown here is derived from an EMBL/GenBank/DDBJ whole genome shotgun (WGS) entry which is preliminary data.</text>
</comment>
<organism evidence="1 2">
    <name type="scientific">Diphasiastrum complanatum</name>
    <name type="common">Issler's clubmoss</name>
    <name type="synonym">Lycopodium complanatum</name>
    <dbReference type="NCBI Taxonomy" id="34168"/>
    <lineage>
        <taxon>Eukaryota</taxon>
        <taxon>Viridiplantae</taxon>
        <taxon>Streptophyta</taxon>
        <taxon>Embryophyta</taxon>
        <taxon>Tracheophyta</taxon>
        <taxon>Lycopodiopsida</taxon>
        <taxon>Lycopodiales</taxon>
        <taxon>Lycopodiaceae</taxon>
        <taxon>Lycopodioideae</taxon>
        <taxon>Diphasiastrum</taxon>
    </lineage>
</organism>
<sequence length="274" mass="30192">MEQICNATSGQVRESKIMTIKEQLLRADEFPPERLLGLLLQLKNMDLGLEDLKATMVGKVVNNIKKYAHDGNLRHVAKRLVDDWKKLVDNLFHPPTKQAKDCNINACFQQISRPKATPTLPPPKEVQEKPSLQLKKTVNNALISSAPSLSSSVAVLQKTRRPARARQIPTAPDILKNHKASQATVVAGTSIADGICKKNVWVKLNGEIVGGPIVCRIPSSWISKKADEVPAIEPKRGQKRLHTQAASSSSHEVKRCQGQSATLININKSSKPKY</sequence>